<comment type="similarity">
    <text evidence="1 4">Belongs to the UDP-glucose/GDP-mannose dehydrogenase family.</text>
</comment>
<evidence type="ECO:0000313" key="7">
    <source>
        <dbReference type="Proteomes" id="UP001500575"/>
    </source>
</evidence>
<dbReference type="InterPro" id="IPR036291">
    <property type="entry name" value="NAD(P)-bd_dom_sf"/>
</dbReference>
<evidence type="ECO:0000256" key="1">
    <source>
        <dbReference type="ARBA" id="ARBA00006601"/>
    </source>
</evidence>
<evidence type="ECO:0000259" key="5">
    <source>
        <dbReference type="SMART" id="SM00984"/>
    </source>
</evidence>
<dbReference type="EMBL" id="BAAAQQ010000013">
    <property type="protein sequence ID" value="GAA2129474.1"/>
    <property type="molecule type" value="Genomic_DNA"/>
</dbReference>
<gene>
    <name evidence="6" type="ORF">GCM10009843_31110</name>
</gene>
<evidence type="ECO:0000256" key="4">
    <source>
        <dbReference type="PIRNR" id="PIRNR000124"/>
    </source>
</evidence>
<dbReference type="PIRSF" id="PIRSF500136">
    <property type="entry name" value="UDP_ManNAc_DH"/>
    <property type="match status" value="1"/>
</dbReference>
<evidence type="ECO:0000256" key="3">
    <source>
        <dbReference type="ARBA" id="ARBA00023027"/>
    </source>
</evidence>
<dbReference type="Proteomes" id="UP001500575">
    <property type="component" value="Unassembled WGS sequence"/>
</dbReference>
<keyword evidence="2" id="KW-0560">Oxidoreductase</keyword>
<dbReference type="InterPro" id="IPR014026">
    <property type="entry name" value="UDP-Glc/GDP-Man_DH_dimer"/>
</dbReference>
<feature type="domain" description="UDP-glucose/GDP-mannose dehydrogenase C-terminal" evidence="5">
    <location>
        <begin position="325"/>
        <end position="410"/>
    </location>
</feature>
<evidence type="ECO:0000313" key="6">
    <source>
        <dbReference type="EMBL" id="GAA2129474.1"/>
    </source>
</evidence>
<dbReference type="NCBIfam" id="TIGR03026">
    <property type="entry name" value="NDP-sugDHase"/>
    <property type="match status" value="1"/>
</dbReference>
<sequence>MTDQPASITSDGGVIGEDDVTYDVVVVGGCGHVGLPLAIAFASRGTRVGIYDINDAAVKQVMSGELPFREEGAEPLLRTAIDEGRLHASTDAAILSRAEVVIVVIGTPVDEHLNPDPHAVTKALRDAVHHLRDGQLLVLRSTLYPGVTRRVQAMLAKEGLTVDLAFCPERIAEGKAMEELFSLPQIVSATGRQGRERAAALFRTLTSHIIELEPDEAELAKLFTNTWRYLKFAAANQFYVMANDHGLDYARIREAVIKDYPRAADLPGAGFAAGPCLFKDTMQLAAFSDNSFVLGHSAMLVNEGLPLYLVSRLEERFDLADTTVGILGMAFKGESDDIRSSLSYKLKRILEFHAGEVLCTDPYVTVDEGLLPLDTVLERSDVLIIGAPHKAYRSLDPQGPVVDVWNLLGQGTRV</sequence>
<dbReference type="SUPFAM" id="SSF48179">
    <property type="entry name" value="6-phosphogluconate dehydrogenase C-terminal domain-like"/>
    <property type="match status" value="1"/>
</dbReference>
<dbReference type="PANTHER" id="PTHR43491">
    <property type="entry name" value="UDP-N-ACETYL-D-MANNOSAMINE DEHYDROGENASE"/>
    <property type="match status" value="1"/>
</dbReference>
<comment type="caution">
    <text evidence="6">The sequence shown here is derived from an EMBL/GenBank/DDBJ whole genome shotgun (WGS) entry which is preliminary data.</text>
</comment>
<dbReference type="InterPro" id="IPR001732">
    <property type="entry name" value="UDP-Glc/GDP-Man_DH_N"/>
</dbReference>
<dbReference type="Pfam" id="PF03721">
    <property type="entry name" value="UDPG_MGDP_dh_N"/>
    <property type="match status" value="1"/>
</dbReference>
<reference evidence="6 7" key="1">
    <citation type="journal article" date="2019" name="Int. J. Syst. Evol. Microbiol.">
        <title>The Global Catalogue of Microorganisms (GCM) 10K type strain sequencing project: providing services to taxonomists for standard genome sequencing and annotation.</title>
        <authorList>
            <consortium name="The Broad Institute Genomics Platform"/>
            <consortium name="The Broad Institute Genome Sequencing Center for Infectious Disease"/>
            <person name="Wu L."/>
            <person name="Ma J."/>
        </authorList>
    </citation>
    <scope>NUCLEOTIDE SEQUENCE [LARGE SCALE GENOMIC DNA]</scope>
    <source>
        <strain evidence="6 7">JCM 16021</strain>
    </source>
</reference>
<proteinExistence type="inferred from homology"/>
<name>A0ABN2YM05_9ACTN</name>
<dbReference type="Pfam" id="PF03720">
    <property type="entry name" value="UDPG_MGDP_dh_C"/>
    <property type="match status" value="1"/>
</dbReference>
<dbReference type="Pfam" id="PF00984">
    <property type="entry name" value="UDPG_MGDP_dh"/>
    <property type="match status" value="1"/>
</dbReference>
<dbReference type="PANTHER" id="PTHR43491:SF2">
    <property type="entry name" value="UDP-N-ACETYL-D-MANNOSAMINE DEHYDROGENASE"/>
    <property type="match status" value="1"/>
</dbReference>
<dbReference type="InterPro" id="IPR008927">
    <property type="entry name" value="6-PGluconate_DH-like_C_sf"/>
</dbReference>
<dbReference type="InterPro" id="IPR017476">
    <property type="entry name" value="UDP-Glc/GDP-Man"/>
</dbReference>
<dbReference type="PIRSF" id="PIRSF000124">
    <property type="entry name" value="UDPglc_GDPman_dh"/>
    <property type="match status" value="1"/>
</dbReference>
<protein>
    <submittedName>
        <fullName evidence="6">Nucleotide sugar dehydrogenase</fullName>
    </submittedName>
</protein>
<dbReference type="RefSeq" id="WP_344304713.1">
    <property type="nucleotide sequence ID" value="NZ_BAAAQQ010000013.1"/>
</dbReference>
<evidence type="ECO:0000256" key="2">
    <source>
        <dbReference type="ARBA" id="ARBA00023002"/>
    </source>
</evidence>
<dbReference type="SMART" id="SM00984">
    <property type="entry name" value="UDPG_MGDP_dh_C"/>
    <property type="match status" value="1"/>
</dbReference>
<dbReference type="SUPFAM" id="SSF51735">
    <property type="entry name" value="NAD(P)-binding Rossmann-fold domains"/>
    <property type="match status" value="1"/>
</dbReference>
<dbReference type="Gene3D" id="3.40.50.720">
    <property type="entry name" value="NAD(P)-binding Rossmann-like Domain"/>
    <property type="match status" value="2"/>
</dbReference>
<keyword evidence="7" id="KW-1185">Reference proteome</keyword>
<dbReference type="SUPFAM" id="SSF52413">
    <property type="entry name" value="UDP-glucose/GDP-mannose dehydrogenase C-terminal domain"/>
    <property type="match status" value="1"/>
</dbReference>
<organism evidence="6 7">
    <name type="scientific">Nocardioides bigeumensis</name>
    <dbReference type="NCBI Taxonomy" id="433657"/>
    <lineage>
        <taxon>Bacteria</taxon>
        <taxon>Bacillati</taxon>
        <taxon>Actinomycetota</taxon>
        <taxon>Actinomycetes</taxon>
        <taxon>Propionibacteriales</taxon>
        <taxon>Nocardioidaceae</taxon>
        <taxon>Nocardioides</taxon>
    </lineage>
</organism>
<dbReference type="InterPro" id="IPR014027">
    <property type="entry name" value="UDP-Glc/GDP-Man_DH_C"/>
</dbReference>
<keyword evidence="3" id="KW-0520">NAD</keyword>
<accession>A0ABN2YM05</accession>
<dbReference type="InterPro" id="IPR036220">
    <property type="entry name" value="UDP-Glc/GDP-Man_DH_C_sf"/>
</dbReference>
<dbReference type="InterPro" id="IPR028359">
    <property type="entry name" value="UDP_ManNAc/GlcNAc_DH"/>
</dbReference>